<sequence length="151" mass="17031">MDEYFLVPAVEHTNSDSGNRPSRDAWHNGHPRQSAGIDLKSANGHFGALEELNLIFGHNDYEVAAETWTRGAEPANGILEVVDPDGGKNHIRRMIAAQRVQAKPLRAHPDRDPYPERSSESKDEESKDQYQVWTSEARAPNAINRQRNLQH</sequence>
<evidence type="ECO:0000313" key="3">
    <source>
        <dbReference type="Proteomes" id="UP000325827"/>
    </source>
</evidence>
<feature type="compositionally biased region" description="Basic and acidic residues" evidence="1">
    <location>
        <begin position="107"/>
        <end position="128"/>
    </location>
</feature>
<accession>A0A5J5J490</accession>
<protein>
    <submittedName>
        <fullName evidence="2">Uncharacterized protein</fullName>
    </submittedName>
</protein>
<evidence type="ECO:0000256" key="1">
    <source>
        <dbReference type="SAM" id="MobiDB-lite"/>
    </source>
</evidence>
<dbReference type="RefSeq" id="WP_150449185.1">
    <property type="nucleotide sequence ID" value="NZ_VYSA01000002.1"/>
</dbReference>
<reference evidence="3" key="1">
    <citation type="submission" date="2019-09" db="EMBL/GenBank/DDBJ databases">
        <title>Mumia zhuanghuii sp. nov. isolated from the intestinal contents of plateau pika (Ochotona curzoniae) in the Qinghai-Tibet plateau of China.</title>
        <authorList>
            <person name="Tian Z."/>
        </authorList>
    </citation>
    <scope>NUCLEOTIDE SEQUENCE [LARGE SCALE GENOMIC DNA]</scope>
    <source>
        <strain evidence="3">JCM 30598</strain>
    </source>
</reference>
<name>A0A5J5J490_9MICO</name>
<comment type="caution">
    <text evidence="2">The sequence shown here is derived from an EMBL/GenBank/DDBJ whole genome shotgun (WGS) entry which is preliminary data.</text>
</comment>
<dbReference type="EMBL" id="VYSA01000002">
    <property type="protein sequence ID" value="KAA9108153.1"/>
    <property type="molecule type" value="Genomic_DNA"/>
</dbReference>
<evidence type="ECO:0000313" key="2">
    <source>
        <dbReference type="EMBL" id="KAA9108153.1"/>
    </source>
</evidence>
<feature type="region of interest" description="Disordered" evidence="1">
    <location>
        <begin position="97"/>
        <end position="151"/>
    </location>
</feature>
<gene>
    <name evidence="2" type="ORF">F6B43_12160</name>
</gene>
<proteinExistence type="predicted"/>
<organism evidence="2 3">
    <name type="scientific">Microbacterium rhizomatis</name>
    <dbReference type="NCBI Taxonomy" id="1631477"/>
    <lineage>
        <taxon>Bacteria</taxon>
        <taxon>Bacillati</taxon>
        <taxon>Actinomycetota</taxon>
        <taxon>Actinomycetes</taxon>
        <taxon>Micrococcales</taxon>
        <taxon>Microbacteriaceae</taxon>
        <taxon>Microbacterium</taxon>
    </lineage>
</organism>
<feature type="region of interest" description="Disordered" evidence="1">
    <location>
        <begin position="11"/>
        <end position="35"/>
    </location>
</feature>
<keyword evidence="3" id="KW-1185">Reference proteome</keyword>
<dbReference type="AlphaFoldDB" id="A0A5J5J490"/>
<dbReference type="Proteomes" id="UP000325827">
    <property type="component" value="Unassembled WGS sequence"/>
</dbReference>